<evidence type="ECO:0000256" key="1">
    <source>
        <dbReference type="ARBA" id="ARBA00021175"/>
    </source>
</evidence>
<organism evidence="7 8">
    <name type="scientific">Cadophora malorum</name>
    <dbReference type="NCBI Taxonomy" id="108018"/>
    <lineage>
        <taxon>Eukaryota</taxon>
        <taxon>Fungi</taxon>
        <taxon>Dikarya</taxon>
        <taxon>Ascomycota</taxon>
        <taxon>Pezizomycotina</taxon>
        <taxon>Leotiomycetes</taxon>
        <taxon>Helotiales</taxon>
        <taxon>Ploettnerulaceae</taxon>
        <taxon>Cadophora</taxon>
    </lineage>
</organism>
<reference evidence="7" key="1">
    <citation type="submission" date="2021-02" db="EMBL/GenBank/DDBJ databases">
        <title>Genome sequence Cadophora malorum strain M34.</title>
        <authorList>
            <person name="Stefanovic E."/>
            <person name="Vu D."/>
            <person name="Scully C."/>
            <person name="Dijksterhuis J."/>
            <person name="Roader J."/>
            <person name="Houbraken J."/>
        </authorList>
    </citation>
    <scope>NUCLEOTIDE SEQUENCE</scope>
    <source>
        <strain evidence="7">M34</strain>
    </source>
</reference>
<dbReference type="InterPro" id="IPR036226">
    <property type="entry name" value="LipOase_C_sf"/>
</dbReference>
<evidence type="ECO:0000313" key="8">
    <source>
        <dbReference type="Proteomes" id="UP000664132"/>
    </source>
</evidence>
<protein>
    <recommendedName>
        <fullName evidence="1">Manganese lipoxygenase</fullName>
    </recommendedName>
</protein>
<dbReference type="Gene3D" id="3.10.450.60">
    <property type="match status" value="1"/>
</dbReference>
<evidence type="ECO:0000313" key="7">
    <source>
        <dbReference type="EMBL" id="KAG4413763.1"/>
    </source>
</evidence>
<evidence type="ECO:0000256" key="2">
    <source>
        <dbReference type="ARBA" id="ARBA00022723"/>
    </source>
</evidence>
<evidence type="ECO:0000259" key="6">
    <source>
        <dbReference type="PROSITE" id="PS51393"/>
    </source>
</evidence>
<dbReference type="OrthoDB" id="407298at2759"/>
<dbReference type="GO" id="GO:0034440">
    <property type="term" value="P:lipid oxidation"/>
    <property type="evidence" value="ECO:0007669"/>
    <property type="project" value="InterPro"/>
</dbReference>
<feature type="domain" description="Lipoxygenase" evidence="6">
    <location>
        <begin position="182"/>
        <end position="602"/>
    </location>
</feature>
<dbReference type="AlphaFoldDB" id="A0A8H7T7M2"/>
<dbReference type="GO" id="GO:0043651">
    <property type="term" value="P:linoleic acid metabolic process"/>
    <property type="evidence" value="ECO:0007669"/>
    <property type="project" value="UniProtKB-ARBA"/>
</dbReference>
<dbReference type="Gene3D" id="1.20.245.10">
    <property type="entry name" value="Lipoxygenase-1, Domain 5"/>
    <property type="match status" value="1"/>
</dbReference>
<gene>
    <name evidence="7" type="ORF">IFR04_013113</name>
</gene>
<dbReference type="Pfam" id="PF00305">
    <property type="entry name" value="Lipoxygenase"/>
    <property type="match status" value="1"/>
</dbReference>
<keyword evidence="2" id="KW-0479">Metal-binding</keyword>
<feature type="signal peptide" evidence="5">
    <location>
        <begin position="1"/>
        <end position="16"/>
    </location>
</feature>
<dbReference type="GO" id="GO:0046872">
    <property type="term" value="F:metal ion binding"/>
    <property type="evidence" value="ECO:0007669"/>
    <property type="project" value="UniProtKB-KW"/>
</dbReference>
<evidence type="ECO:0000256" key="5">
    <source>
        <dbReference type="SAM" id="SignalP"/>
    </source>
</evidence>
<keyword evidence="8" id="KW-1185">Reference proteome</keyword>
<dbReference type="EMBL" id="JAFJYH010000297">
    <property type="protein sequence ID" value="KAG4413763.1"/>
    <property type="molecule type" value="Genomic_DNA"/>
</dbReference>
<dbReference type="PROSITE" id="PS51393">
    <property type="entry name" value="LIPOXYGENASE_3"/>
    <property type="match status" value="1"/>
</dbReference>
<evidence type="ECO:0000256" key="3">
    <source>
        <dbReference type="ARBA" id="ARBA00022964"/>
    </source>
</evidence>
<sequence length="602" mass="65902">MLFLLTPLLLAITANAAVIRRDNTTLLAASLPQFANITARIEAISIKREGWLYGPSILGNASFFPTGALGTARMQADMALFSAESAYIGPKAQADLAAVQAAVIANGGLNSLDDYAHVLYDGQWLNSVPGGIGKGILQNYTQDLLFSMERLSLNCYPLRRLQPNDPLPFTLDLNTSTAISTLSVAELLTSGRLFVADHSYQLSYTKGAGKYGAATTALFFIHPVSGDFLPLAIKTNVGSDLIYTPLDEPNDWLLAKILFNENDLFHGQMYHLVASHDVAEIVHQAATRTLSDEHPVMILLERLMYQAYAVRPVGNAVLFNDGGYLDRAFYVNHVGAGQFVADFYPTVGAFQANYLSTDLKTRGLINSTFGPELKHFPFYEDAKGVRDVIFEFISTFVNTYYPSETLMTTDPELAAWFIEASTLADAIDFPCAPKDGKPTLCDRKTLIEVLTHMAYLCGVQHHALNTGDPVYSSGTLPFHPTALYSSLPTSKNISSSTLLSLLPPVSESLFQIYLLAVFNRPHYEAQNKTLVHQFSDEGFLEKFGSGGRGEKVVQAAALFKGKMEEISAGVRERGFDEEGLSQGMPFVYRSLDPGTIPFYLAV</sequence>
<dbReference type="SUPFAM" id="SSF48484">
    <property type="entry name" value="Lipoxigenase"/>
    <property type="match status" value="1"/>
</dbReference>
<name>A0A8H7T7M2_9HELO</name>
<keyword evidence="5" id="KW-0732">Signal</keyword>
<proteinExistence type="predicted"/>
<keyword evidence="3" id="KW-0223">Dioxygenase</keyword>
<dbReference type="Proteomes" id="UP000664132">
    <property type="component" value="Unassembled WGS sequence"/>
</dbReference>
<dbReference type="InterPro" id="IPR013819">
    <property type="entry name" value="LipOase_C"/>
</dbReference>
<feature type="chain" id="PRO_5034604474" description="Manganese lipoxygenase" evidence="5">
    <location>
        <begin position="17"/>
        <end position="602"/>
    </location>
</feature>
<dbReference type="InterPro" id="IPR000907">
    <property type="entry name" value="LipOase"/>
</dbReference>
<evidence type="ECO:0000256" key="4">
    <source>
        <dbReference type="ARBA" id="ARBA00023002"/>
    </source>
</evidence>
<dbReference type="PANTHER" id="PTHR11771">
    <property type="entry name" value="LIPOXYGENASE"/>
    <property type="match status" value="1"/>
</dbReference>
<comment type="caution">
    <text evidence="7">The sequence shown here is derived from an EMBL/GenBank/DDBJ whole genome shotgun (WGS) entry which is preliminary data.</text>
</comment>
<accession>A0A8H7T7M2</accession>
<dbReference type="GO" id="GO:0050584">
    <property type="term" value="F:linoleate 11-lipoxygenase activity"/>
    <property type="evidence" value="ECO:0007669"/>
    <property type="project" value="UniProtKB-ARBA"/>
</dbReference>
<keyword evidence="4" id="KW-0560">Oxidoreductase</keyword>